<dbReference type="Gene3D" id="3.30.70.2120">
    <property type="match status" value="1"/>
</dbReference>
<feature type="domain" description="Flagellin N-terminal" evidence="4">
    <location>
        <begin position="3"/>
        <end position="136"/>
    </location>
</feature>
<dbReference type="GO" id="GO:0009288">
    <property type="term" value="C:bacterial-type flagellum"/>
    <property type="evidence" value="ECO:0007669"/>
    <property type="project" value="UniProtKB-SubCell"/>
</dbReference>
<dbReference type="Proteomes" id="UP001161325">
    <property type="component" value="Unassembled WGS sequence"/>
</dbReference>
<dbReference type="InterPro" id="IPR001029">
    <property type="entry name" value="Flagellin_N"/>
</dbReference>
<protein>
    <recommendedName>
        <fullName evidence="3">Flagellin</fullName>
    </recommendedName>
</protein>
<sequence length="625" mass="60900">MKIQTNTAANSALGYMKVNAQNTERSIQKLSSGFRINRAADDAAGLAIANQLRADAKTLGQAQKNAAQASAMLQIADGAASTLGNIFDRMRELASQGASANIGGQGSKLQDEWNALYKEADRLITGTKYQGTNVLTSLNGSAATTAAAGTAALSGATAGQTASLAAGGIAASSGATNAANGSYTLSVSGSTMTLTGPGGTTATASTTPSGGKITFASAGIEINTSGSYVAGSAGTAASSGTAGSFTGDITGVTTLPASMSGSNSGYEIRDGAAGALELWTTGGGAAKVGETSGAVTTGAGSATFDNGAVISLSGFTQASAGSAAATGSSSALTANLSSVTNAVQNASENGSYAFVDDGGTGVKLQKGGVDVPGATVANASITSGATLTFGNFSVTLDAGVSSQADLIGQTFTFGGAAAAVAPTASSANNDTFAVSGYSAGSAAVANSLDGATFSVSGMTVTAAAVAAPSILVGTSASQATGTLAQRAAVYDSADSIQLSLGSLDDMDIKNLSSSVNTGAGAAATGASLLTTAGAKDALARLDLAQEKLNTFVGKLGAAQSRVDYASQNVDSMLQNTQAAESSIRDADMAKEMSAFTKNNILQQAAQSMLSQANQGTQGILQLLRG</sequence>
<dbReference type="RefSeq" id="WP_284349801.1">
    <property type="nucleotide sequence ID" value="NZ_BRXS01000003.1"/>
</dbReference>
<feature type="domain" description="Flagellin C-terminal" evidence="5">
    <location>
        <begin position="541"/>
        <end position="623"/>
    </location>
</feature>
<evidence type="ECO:0000313" key="6">
    <source>
        <dbReference type="EMBL" id="GLC25345.1"/>
    </source>
</evidence>
<reference evidence="6" key="1">
    <citation type="submission" date="2022-08" db="EMBL/GenBank/DDBJ databases">
        <title>Draft genome sequencing of Roseisolibacter agri AW1220.</title>
        <authorList>
            <person name="Tobiishi Y."/>
            <person name="Tonouchi A."/>
        </authorList>
    </citation>
    <scope>NUCLEOTIDE SEQUENCE</scope>
    <source>
        <strain evidence="6">AW1220</strain>
    </source>
</reference>
<keyword evidence="3" id="KW-0964">Secreted</keyword>
<evidence type="ECO:0000256" key="3">
    <source>
        <dbReference type="RuleBase" id="RU362073"/>
    </source>
</evidence>
<proteinExistence type="inferred from homology"/>
<evidence type="ECO:0000259" key="5">
    <source>
        <dbReference type="Pfam" id="PF00700"/>
    </source>
</evidence>
<comment type="caution">
    <text evidence="6">The sequence shown here is derived from an EMBL/GenBank/DDBJ whole genome shotgun (WGS) entry which is preliminary data.</text>
</comment>
<comment type="function">
    <text evidence="3">Flagellin is the subunit protein which polymerizes to form the filaments of bacterial flagella.</text>
</comment>
<accession>A0AA37V0Z0</accession>
<dbReference type="Gene3D" id="1.20.1330.10">
    <property type="entry name" value="f41 fragment of flagellin, N-terminal domain"/>
    <property type="match status" value="2"/>
</dbReference>
<evidence type="ECO:0000256" key="2">
    <source>
        <dbReference type="ARBA" id="ARBA00023143"/>
    </source>
</evidence>
<comment type="similarity">
    <text evidence="1 3">Belongs to the bacterial flagellin family.</text>
</comment>
<gene>
    <name evidence="6" type="ORF">rosag_18580</name>
</gene>
<dbReference type="PANTHER" id="PTHR42792:SF2">
    <property type="entry name" value="FLAGELLIN"/>
    <property type="match status" value="1"/>
</dbReference>
<organism evidence="6 7">
    <name type="scientific">Roseisolibacter agri</name>
    <dbReference type="NCBI Taxonomy" id="2014610"/>
    <lineage>
        <taxon>Bacteria</taxon>
        <taxon>Pseudomonadati</taxon>
        <taxon>Gemmatimonadota</taxon>
        <taxon>Gemmatimonadia</taxon>
        <taxon>Gemmatimonadales</taxon>
        <taxon>Gemmatimonadaceae</taxon>
        <taxon>Roseisolibacter</taxon>
    </lineage>
</organism>
<keyword evidence="7" id="KW-1185">Reference proteome</keyword>
<dbReference type="AlphaFoldDB" id="A0AA37V0Z0"/>
<keyword evidence="2 3" id="KW-0975">Bacterial flagellum</keyword>
<dbReference type="InterPro" id="IPR046358">
    <property type="entry name" value="Flagellin_C"/>
</dbReference>
<dbReference type="EMBL" id="BRXS01000003">
    <property type="protein sequence ID" value="GLC25345.1"/>
    <property type="molecule type" value="Genomic_DNA"/>
</dbReference>
<dbReference type="InterPro" id="IPR001492">
    <property type="entry name" value="Flagellin"/>
</dbReference>
<dbReference type="SUPFAM" id="SSF64518">
    <property type="entry name" value="Phase 1 flagellin"/>
    <property type="match status" value="2"/>
</dbReference>
<evidence type="ECO:0000259" key="4">
    <source>
        <dbReference type="Pfam" id="PF00669"/>
    </source>
</evidence>
<evidence type="ECO:0000256" key="1">
    <source>
        <dbReference type="ARBA" id="ARBA00005709"/>
    </source>
</evidence>
<dbReference type="Pfam" id="PF00669">
    <property type="entry name" value="Flagellin_N"/>
    <property type="match status" value="1"/>
</dbReference>
<dbReference type="Pfam" id="PF00700">
    <property type="entry name" value="Flagellin_C"/>
    <property type="match status" value="1"/>
</dbReference>
<dbReference type="GO" id="GO:0005576">
    <property type="term" value="C:extracellular region"/>
    <property type="evidence" value="ECO:0007669"/>
    <property type="project" value="UniProtKB-SubCell"/>
</dbReference>
<dbReference type="PRINTS" id="PR00207">
    <property type="entry name" value="FLAGELLIN"/>
</dbReference>
<dbReference type="PANTHER" id="PTHR42792">
    <property type="entry name" value="FLAGELLIN"/>
    <property type="match status" value="1"/>
</dbReference>
<comment type="subcellular location">
    <subcellularLocation>
        <location evidence="3">Secreted</location>
    </subcellularLocation>
    <subcellularLocation>
        <location evidence="3">Bacterial flagellum</location>
    </subcellularLocation>
</comment>
<dbReference type="GO" id="GO:0005198">
    <property type="term" value="F:structural molecule activity"/>
    <property type="evidence" value="ECO:0007669"/>
    <property type="project" value="UniProtKB-UniRule"/>
</dbReference>
<evidence type="ECO:0000313" key="7">
    <source>
        <dbReference type="Proteomes" id="UP001161325"/>
    </source>
</evidence>
<name>A0AA37V0Z0_9BACT</name>